<protein>
    <submittedName>
        <fullName evidence="3">Uncharacterized protein</fullName>
    </submittedName>
</protein>
<organism evidence="3 4">
    <name type="scientific">Fistulifera solaris</name>
    <name type="common">Oleaginous diatom</name>
    <dbReference type="NCBI Taxonomy" id="1519565"/>
    <lineage>
        <taxon>Eukaryota</taxon>
        <taxon>Sar</taxon>
        <taxon>Stramenopiles</taxon>
        <taxon>Ochrophyta</taxon>
        <taxon>Bacillariophyta</taxon>
        <taxon>Bacillariophyceae</taxon>
        <taxon>Bacillariophycidae</taxon>
        <taxon>Naviculales</taxon>
        <taxon>Naviculaceae</taxon>
        <taxon>Fistulifera</taxon>
    </lineage>
</organism>
<gene>
    <name evidence="3" type="ORF">FisN_15Hh047</name>
</gene>
<feature type="compositionally biased region" description="Polar residues" evidence="1">
    <location>
        <begin position="250"/>
        <end position="274"/>
    </location>
</feature>
<feature type="signal peptide" evidence="2">
    <location>
        <begin position="1"/>
        <end position="16"/>
    </location>
</feature>
<evidence type="ECO:0000256" key="1">
    <source>
        <dbReference type="SAM" id="MobiDB-lite"/>
    </source>
</evidence>
<feature type="region of interest" description="Disordered" evidence="1">
    <location>
        <begin position="248"/>
        <end position="274"/>
    </location>
</feature>
<feature type="chain" id="PRO_5013120141" evidence="2">
    <location>
        <begin position="17"/>
        <end position="274"/>
    </location>
</feature>
<evidence type="ECO:0000256" key="2">
    <source>
        <dbReference type="SAM" id="SignalP"/>
    </source>
</evidence>
<dbReference type="Proteomes" id="UP000198406">
    <property type="component" value="Unassembled WGS sequence"/>
</dbReference>
<comment type="caution">
    <text evidence="3">The sequence shown here is derived from an EMBL/GenBank/DDBJ whole genome shotgun (WGS) entry which is preliminary data.</text>
</comment>
<dbReference type="InParanoid" id="A0A1Z5K9W1"/>
<sequence>MIYRSFLLLVTASTVAVDSFTVPRHSSSRMALATLSYSTRSDRDDIERNRARFERLMDHHDDSFIREGFIAEAERNQLFLTTSGRRMREVEMQLLQSLEDSDDAIDQLVHLWTTERDEDAASDMLFMDVSCSRGLEIEEARLWQLIEEHPGWAEPHARLAAVLFHKGGPMHGSIAADMAVRAIDLKPWHFEALHLMVAISANFHDMEGSMHWSSLALPPLDPETKNRDRKDWVKRSLMQAKGRFQEAERITSSIKQGTSKRTVTLTKTSDDSWQ</sequence>
<keyword evidence="2" id="KW-0732">Signal</keyword>
<proteinExistence type="predicted"/>
<name>A0A1Z5K9W1_FISSO</name>
<dbReference type="AlphaFoldDB" id="A0A1Z5K9W1"/>
<accession>A0A1Z5K9W1</accession>
<keyword evidence="4" id="KW-1185">Reference proteome</keyword>
<evidence type="ECO:0000313" key="3">
    <source>
        <dbReference type="EMBL" id="GAX23053.1"/>
    </source>
</evidence>
<dbReference type="OrthoDB" id="52051at2759"/>
<dbReference type="EMBL" id="BDSP01000193">
    <property type="protein sequence ID" value="GAX23053.1"/>
    <property type="molecule type" value="Genomic_DNA"/>
</dbReference>
<reference evidence="3 4" key="1">
    <citation type="journal article" date="2015" name="Plant Cell">
        <title>Oil accumulation by the oleaginous diatom Fistulifera solaris as revealed by the genome and transcriptome.</title>
        <authorList>
            <person name="Tanaka T."/>
            <person name="Maeda Y."/>
            <person name="Veluchamy A."/>
            <person name="Tanaka M."/>
            <person name="Abida H."/>
            <person name="Marechal E."/>
            <person name="Bowler C."/>
            <person name="Muto M."/>
            <person name="Sunaga Y."/>
            <person name="Tanaka M."/>
            <person name="Yoshino T."/>
            <person name="Taniguchi T."/>
            <person name="Fukuda Y."/>
            <person name="Nemoto M."/>
            <person name="Matsumoto M."/>
            <person name="Wong P.S."/>
            <person name="Aburatani S."/>
            <person name="Fujibuchi W."/>
        </authorList>
    </citation>
    <scope>NUCLEOTIDE SEQUENCE [LARGE SCALE GENOMIC DNA]</scope>
    <source>
        <strain evidence="3 4">JPCC DA0580</strain>
    </source>
</reference>
<evidence type="ECO:0000313" key="4">
    <source>
        <dbReference type="Proteomes" id="UP000198406"/>
    </source>
</evidence>